<dbReference type="Pfam" id="PF16972">
    <property type="entry name" value="TipE"/>
    <property type="match status" value="1"/>
</dbReference>
<protein>
    <submittedName>
        <fullName evidence="2">Uncharacterized protein</fullName>
    </submittedName>
</protein>
<keyword evidence="1" id="KW-0472">Membrane</keyword>
<organism evidence="2 3">
    <name type="scientific">Allacma fusca</name>
    <dbReference type="NCBI Taxonomy" id="39272"/>
    <lineage>
        <taxon>Eukaryota</taxon>
        <taxon>Metazoa</taxon>
        <taxon>Ecdysozoa</taxon>
        <taxon>Arthropoda</taxon>
        <taxon>Hexapoda</taxon>
        <taxon>Collembola</taxon>
        <taxon>Symphypleona</taxon>
        <taxon>Sminthuridae</taxon>
        <taxon>Allacma</taxon>
    </lineage>
</organism>
<reference evidence="2" key="1">
    <citation type="submission" date="2021-06" db="EMBL/GenBank/DDBJ databases">
        <authorList>
            <person name="Hodson N. C."/>
            <person name="Mongue J. A."/>
            <person name="Jaron S. K."/>
        </authorList>
    </citation>
    <scope>NUCLEOTIDE SEQUENCE</scope>
</reference>
<evidence type="ECO:0000313" key="2">
    <source>
        <dbReference type="EMBL" id="CAG7732884.1"/>
    </source>
</evidence>
<gene>
    <name evidence="2" type="ORF">AFUS01_LOCUS21365</name>
</gene>
<dbReference type="GO" id="GO:0005886">
    <property type="term" value="C:plasma membrane"/>
    <property type="evidence" value="ECO:0007669"/>
    <property type="project" value="TreeGrafter"/>
</dbReference>
<dbReference type="GO" id="GO:0002028">
    <property type="term" value="P:regulation of sodium ion transport"/>
    <property type="evidence" value="ECO:0007669"/>
    <property type="project" value="TreeGrafter"/>
</dbReference>
<comment type="caution">
    <text evidence="2">The sequence shown here is derived from an EMBL/GenBank/DDBJ whole genome shotgun (WGS) entry which is preliminary data.</text>
</comment>
<dbReference type="Proteomes" id="UP000708208">
    <property type="component" value="Unassembled WGS sequence"/>
</dbReference>
<accession>A0A8J2K744</accession>
<proteinExistence type="predicted"/>
<dbReference type="InterPro" id="IPR031578">
    <property type="entry name" value="TipE"/>
</dbReference>
<keyword evidence="3" id="KW-1185">Reference proteome</keyword>
<dbReference type="PANTHER" id="PTHR12335:SF5">
    <property type="entry name" value="IP20336P"/>
    <property type="match status" value="1"/>
</dbReference>
<evidence type="ECO:0000313" key="3">
    <source>
        <dbReference type="Proteomes" id="UP000708208"/>
    </source>
</evidence>
<dbReference type="EMBL" id="CAJVCH010239502">
    <property type="protein sequence ID" value="CAG7732884.1"/>
    <property type="molecule type" value="Genomic_DNA"/>
</dbReference>
<name>A0A8J2K744_9HEXA</name>
<dbReference type="AlphaFoldDB" id="A0A8J2K744"/>
<dbReference type="GO" id="GO:0017080">
    <property type="term" value="F:sodium channel regulator activity"/>
    <property type="evidence" value="ECO:0007669"/>
    <property type="project" value="TreeGrafter"/>
</dbReference>
<feature type="transmembrane region" description="Helical" evidence="1">
    <location>
        <begin position="167"/>
        <end position="193"/>
    </location>
</feature>
<sequence length="215" mass="25043">MRLKLCVTLLLLTLAATCILLIVVLVPLVVFPTFTEELVDYDPVPVTCVLEMKQVIVKDRALCKVWNSCRQGCKTKPKSCKRIWVNYFFSRHDMDKNDSQSLNERNWAQQHVPLKINHQACGEEPEVDCKLFFENLKTQRQFPCHYNRRNTHEVVVEYSWEDELYPMAFAIGLPLGLFIIFLVICAILGFWYCRGSPGFDPDNPTIDTERKYAFE</sequence>
<dbReference type="PANTHER" id="PTHR12335">
    <property type="entry name" value="TIPE PROTEIN TEMPERATURE-INDUCED PARALYTIC E"/>
    <property type="match status" value="1"/>
</dbReference>
<keyword evidence="1" id="KW-1133">Transmembrane helix</keyword>
<evidence type="ECO:0000256" key="1">
    <source>
        <dbReference type="SAM" id="Phobius"/>
    </source>
</evidence>
<keyword evidence="1" id="KW-0812">Transmembrane</keyword>